<dbReference type="PANTHER" id="PTHR12411">
    <property type="entry name" value="CYSTEINE PROTEASE FAMILY C1-RELATED"/>
    <property type="match status" value="1"/>
</dbReference>
<dbReference type="GO" id="GO:0006508">
    <property type="term" value="P:proteolysis"/>
    <property type="evidence" value="ECO:0007669"/>
    <property type="project" value="InterPro"/>
</dbReference>
<dbReference type="AlphaFoldDB" id="F0XWI9"/>
<feature type="compositionally biased region" description="Pro residues" evidence="4">
    <location>
        <begin position="277"/>
        <end position="295"/>
    </location>
</feature>
<dbReference type="GeneID" id="20220019"/>
<dbReference type="SUPFAM" id="SSF54001">
    <property type="entry name" value="Cysteine proteinases"/>
    <property type="match status" value="1"/>
</dbReference>
<name>F0XWI9_AURAN</name>
<evidence type="ECO:0000256" key="1">
    <source>
        <dbReference type="ARBA" id="ARBA00008455"/>
    </source>
</evidence>
<dbReference type="InterPro" id="IPR000668">
    <property type="entry name" value="Peptidase_C1A_C"/>
</dbReference>
<reference evidence="6 7" key="1">
    <citation type="journal article" date="2011" name="Proc. Natl. Acad. Sci. U.S.A.">
        <title>Niche of harmful alga Aureococcus anophagefferens revealed through ecogenomics.</title>
        <authorList>
            <person name="Gobler C.J."/>
            <person name="Berry D.L."/>
            <person name="Dyhrman S.T."/>
            <person name="Wilhelm S.W."/>
            <person name="Salamov A."/>
            <person name="Lobanov A.V."/>
            <person name="Zhang Y."/>
            <person name="Collier J.L."/>
            <person name="Wurch L.L."/>
            <person name="Kustka A.B."/>
            <person name="Dill B.D."/>
            <person name="Shah M."/>
            <person name="VerBerkmoes N.C."/>
            <person name="Kuo A."/>
            <person name="Terry A."/>
            <person name="Pangilinan J."/>
            <person name="Lindquist E.A."/>
            <person name="Lucas S."/>
            <person name="Paulsen I.T."/>
            <person name="Hattenrath-Lehmann T.K."/>
            <person name="Talmage S.C."/>
            <person name="Walker E.A."/>
            <person name="Koch F."/>
            <person name="Burson A.M."/>
            <person name="Marcoval M.A."/>
            <person name="Tang Y.Z."/>
            <person name="Lecleir G.R."/>
            <person name="Coyne K.J."/>
            <person name="Berg G.M."/>
            <person name="Bertrand E.M."/>
            <person name="Saito M.A."/>
            <person name="Gladyshev V.N."/>
            <person name="Grigoriev I.V."/>
        </authorList>
    </citation>
    <scope>NUCLEOTIDE SEQUENCE [LARGE SCALE GENOMIC DNA]</scope>
    <source>
        <strain evidence="7">CCMP 1984</strain>
    </source>
</reference>
<dbReference type="OMA" id="PPTCGSI"/>
<feature type="region of interest" description="Disordered" evidence="4">
    <location>
        <begin position="266"/>
        <end position="295"/>
    </location>
</feature>
<comment type="similarity">
    <text evidence="1">Belongs to the peptidase C1 family.</text>
</comment>
<dbReference type="FunFam" id="3.90.70.10:FF:000332">
    <property type="entry name" value="Cathepsin L1"/>
    <property type="match status" value="1"/>
</dbReference>
<dbReference type="InterPro" id="IPR013128">
    <property type="entry name" value="Peptidase_C1A"/>
</dbReference>
<dbReference type="RefSeq" id="XP_009032090.1">
    <property type="nucleotide sequence ID" value="XM_009033842.1"/>
</dbReference>
<dbReference type="InParanoid" id="F0XWI9"/>
<feature type="domain" description="Peptidase C1A papain C-terminal" evidence="5">
    <location>
        <begin position="59"/>
        <end position="272"/>
    </location>
</feature>
<proteinExistence type="inferred from homology"/>
<dbReference type="GO" id="GO:0008234">
    <property type="term" value="F:cysteine-type peptidase activity"/>
    <property type="evidence" value="ECO:0007669"/>
    <property type="project" value="InterPro"/>
</dbReference>
<keyword evidence="7" id="KW-1185">Reference proteome</keyword>
<feature type="compositionally biased region" description="Basic and acidic residues" evidence="4">
    <location>
        <begin position="45"/>
        <end position="55"/>
    </location>
</feature>
<dbReference type="KEGG" id="aaf:AURANDRAFT_2521"/>
<dbReference type="InterPro" id="IPR013201">
    <property type="entry name" value="Prot_inhib_I29"/>
</dbReference>
<evidence type="ECO:0000313" key="6">
    <source>
        <dbReference type="EMBL" id="EGB12954.1"/>
    </source>
</evidence>
<dbReference type="Pfam" id="PF00112">
    <property type="entry name" value="Peptidase_C1"/>
    <property type="match status" value="1"/>
</dbReference>
<dbReference type="InterPro" id="IPR039417">
    <property type="entry name" value="Peptidase_C1A_papain-like"/>
</dbReference>
<dbReference type="PROSITE" id="PS00139">
    <property type="entry name" value="THIOL_PROTEASE_CYS"/>
    <property type="match status" value="1"/>
</dbReference>
<accession>F0XWI9</accession>
<evidence type="ECO:0000259" key="5">
    <source>
        <dbReference type="SMART" id="SM00645"/>
    </source>
</evidence>
<keyword evidence="3" id="KW-1015">Disulfide bond</keyword>
<keyword evidence="2" id="KW-0865">Zymogen</keyword>
<dbReference type="Proteomes" id="UP000002729">
    <property type="component" value="Unassembled WGS sequence"/>
</dbReference>
<evidence type="ECO:0000256" key="2">
    <source>
        <dbReference type="ARBA" id="ARBA00023145"/>
    </source>
</evidence>
<feature type="non-terminal residue" evidence="6">
    <location>
        <position position="1"/>
    </location>
</feature>
<dbReference type="Pfam" id="PF08246">
    <property type="entry name" value="Inhibitor_I29"/>
    <property type="match status" value="1"/>
</dbReference>
<dbReference type="PRINTS" id="PR00705">
    <property type="entry name" value="PAPAIN"/>
</dbReference>
<feature type="region of interest" description="Disordered" evidence="4">
    <location>
        <begin position="45"/>
        <end position="64"/>
    </location>
</feature>
<evidence type="ECO:0000256" key="4">
    <source>
        <dbReference type="SAM" id="MobiDB-lite"/>
    </source>
</evidence>
<sequence>FDASVQRIQQHNSNSASYRLGVNQFSDLTESEFRALVSRPRRWRAGEDAAPRSDDDGGAATPIDWRTRGAVTPVKNQGSCGSCWAFSATGAIEGAYAIATGELRSLSEEQLVECTRAYGNDDCGGGDFVGAFEYVKNNSGIDSEHDYPYTAGDGFGGNACWGAASGRRVAAIDGYRAIAKNSTAALLAALQRGPVSVAVDSTVWQSYKSGTIASGCGTALDHAVLLVGATDEYLVVKNSWGLAWGMAGYVHLAIDKEGPGVCGVNMAPAQPHTAPSPALPIPPPTPPPHPPLPCN</sequence>
<dbReference type="InterPro" id="IPR000169">
    <property type="entry name" value="Pept_cys_AS"/>
</dbReference>
<dbReference type="EMBL" id="GL833120">
    <property type="protein sequence ID" value="EGB12954.1"/>
    <property type="molecule type" value="Genomic_DNA"/>
</dbReference>
<protein>
    <recommendedName>
        <fullName evidence="5">Peptidase C1A papain C-terminal domain-containing protein</fullName>
    </recommendedName>
</protein>
<evidence type="ECO:0000313" key="7">
    <source>
        <dbReference type="Proteomes" id="UP000002729"/>
    </source>
</evidence>
<gene>
    <name evidence="6" type="ORF">AURANDRAFT_2521</name>
</gene>
<dbReference type="eggNOG" id="KOG1543">
    <property type="taxonomic scope" value="Eukaryota"/>
</dbReference>
<feature type="non-terminal residue" evidence="6">
    <location>
        <position position="295"/>
    </location>
</feature>
<dbReference type="SMART" id="SM00645">
    <property type="entry name" value="Pept_C1"/>
    <property type="match status" value="1"/>
</dbReference>
<dbReference type="CDD" id="cd02248">
    <property type="entry name" value="Peptidase_C1A"/>
    <property type="match status" value="1"/>
</dbReference>
<evidence type="ECO:0000256" key="3">
    <source>
        <dbReference type="ARBA" id="ARBA00023157"/>
    </source>
</evidence>
<dbReference type="OrthoDB" id="10253408at2759"/>
<dbReference type="Gene3D" id="3.90.70.10">
    <property type="entry name" value="Cysteine proteinases"/>
    <property type="match status" value="1"/>
</dbReference>
<dbReference type="InterPro" id="IPR038765">
    <property type="entry name" value="Papain-like_cys_pep_sf"/>
</dbReference>
<organism evidence="7">
    <name type="scientific">Aureococcus anophagefferens</name>
    <name type="common">Harmful bloom alga</name>
    <dbReference type="NCBI Taxonomy" id="44056"/>
    <lineage>
        <taxon>Eukaryota</taxon>
        <taxon>Sar</taxon>
        <taxon>Stramenopiles</taxon>
        <taxon>Ochrophyta</taxon>
        <taxon>Pelagophyceae</taxon>
        <taxon>Pelagomonadales</taxon>
        <taxon>Pelagomonadaceae</taxon>
        <taxon>Aureococcus</taxon>
    </lineage>
</organism>